<name>A0ABR4G7T1_9EURO</name>
<dbReference type="EMBL" id="JBFTWV010000038">
    <property type="protein sequence ID" value="KAL2795084.1"/>
    <property type="molecule type" value="Genomic_DNA"/>
</dbReference>
<comment type="caution">
    <text evidence="2">The sequence shown here is derived from an EMBL/GenBank/DDBJ whole genome shotgun (WGS) entry which is preliminary data.</text>
</comment>
<protein>
    <recommendedName>
        <fullName evidence="1">DUF7730 domain-containing protein</fullName>
    </recommendedName>
</protein>
<keyword evidence="3" id="KW-1185">Reference proteome</keyword>
<organism evidence="2 3">
    <name type="scientific">Aspergillus keveii</name>
    <dbReference type="NCBI Taxonomy" id="714993"/>
    <lineage>
        <taxon>Eukaryota</taxon>
        <taxon>Fungi</taxon>
        <taxon>Dikarya</taxon>
        <taxon>Ascomycota</taxon>
        <taxon>Pezizomycotina</taxon>
        <taxon>Eurotiomycetes</taxon>
        <taxon>Eurotiomycetidae</taxon>
        <taxon>Eurotiales</taxon>
        <taxon>Aspergillaceae</taxon>
        <taxon>Aspergillus</taxon>
        <taxon>Aspergillus subgen. Nidulantes</taxon>
    </lineage>
</organism>
<evidence type="ECO:0000313" key="3">
    <source>
        <dbReference type="Proteomes" id="UP001610563"/>
    </source>
</evidence>
<dbReference type="InterPro" id="IPR056632">
    <property type="entry name" value="DUF7730"/>
</dbReference>
<reference evidence="2 3" key="1">
    <citation type="submission" date="2024-07" db="EMBL/GenBank/DDBJ databases">
        <title>Section-level genome sequencing and comparative genomics of Aspergillus sections Usti and Cavernicolus.</title>
        <authorList>
            <consortium name="Lawrence Berkeley National Laboratory"/>
            <person name="Nybo J.L."/>
            <person name="Vesth T.C."/>
            <person name="Theobald S."/>
            <person name="Frisvad J.C."/>
            <person name="Larsen T.O."/>
            <person name="Kjaerboelling I."/>
            <person name="Rothschild-Mancinelli K."/>
            <person name="Lyhne E.K."/>
            <person name="Kogle M.E."/>
            <person name="Barry K."/>
            <person name="Clum A."/>
            <person name="Na H."/>
            <person name="Ledsgaard L."/>
            <person name="Lin J."/>
            <person name="Lipzen A."/>
            <person name="Kuo A."/>
            <person name="Riley R."/>
            <person name="Mondo S."/>
            <person name="Labutti K."/>
            <person name="Haridas S."/>
            <person name="Pangalinan J."/>
            <person name="Salamov A.A."/>
            <person name="Simmons B.A."/>
            <person name="Magnuson J.K."/>
            <person name="Chen J."/>
            <person name="Drula E."/>
            <person name="Henrissat B."/>
            <person name="Wiebenga A."/>
            <person name="Lubbers R.J."/>
            <person name="Gomes A.C."/>
            <person name="Makela M.R."/>
            <person name="Stajich J."/>
            <person name="Grigoriev I.V."/>
            <person name="Mortensen U.H."/>
            <person name="De Vries R.P."/>
            <person name="Baker S.E."/>
            <person name="Andersen M.R."/>
        </authorList>
    </citation>
    <scope>NUCLEOTIDE SEQUENCE [LARGE SCALE GENOMIC DNA]</scope>
    <source>
        <strain evidence="2 3">CBS 209.92</strain>
    </source>
</reference>
<feature type="domain" description="DUF7730" evidence="1">
    <location>
        <begin position="48"/>
        <end position="267"/>
    </location>
</feature>
<gene>
    <name evidence="2" type="ORF">BJX66DRAFT_302657</name>
</gene>
<accession>A0ABR4G7T1</accession>
<dbReference type="PANTHER" id="PTHR38790">
    <property type="entry name" value="2EXR DOMAIN-CONTAINING PROTEIN-RELATED"/>
    <property type="match status" value="1"/>
</dbReference>
<sequence>MRDLIFNSQLGLFLKFLPCSLLLHRASKMARRTPLHFLFKYNKLPVEDQAQSPLFQQPSEIRTLIYEAIFEHHVLHIQQWAPSYRFEDPLDALRHRWCLWFLTYLMSDMLMHLRCLESWQPRKNYSHATCFLYTVPRGNLLAFVSSCRKAYSEAFHLLYSRHIFDFPNSDTLILFRHQVRHHVKHIRSVRLTLSTPQADALFLEDKDKAFARYEYVFSILSFQPLLKEVLVRFPQPLLQKSAWIEERAEIFEPMKLLKQRLERFDVVFSAYDTVLGHDALHVIREYGLMWESFRLDMRDMEGWADMNPACRVVAIHDSFQNVGLGGKLASERDILEWIAQFKGAKTGFEPPSDIAEFRLFHRWDGAQEGKGDYDEETASRAGKAEMWRVHDKYAEIMYASEFPPGAIAEINRSIDRRMEVVPRIEYKYKYPGLPGSEPAKFKYFYAP</sequence>
<proteinExistence type="predicted"/>
<evidence type="ECO:0000313" key="2">
    <source>
        <dbReference type="EMBL" id="KAL2795084.1"/>
    </source>
</evidence>
<dbReference type="Proteomes" id="UP001610563">
    <property type="component" value="Unassembled WGS sequence"/>
</dbReference>
<evidence type="ECO:0000259" key="1">
    <source>
        <dbReference type="Pfam" id="PF24864"/>
    </source>
</evidence>
<dbReference type="Pfam" id="PF24864">
    <property type="entry name" value="DUF7730"/>
    <property type="match status" value="1"/>
</dbReference>